<evidence type="ECO:0000256" key="2">
    <source>
        <dbReference type="ARBA" id="ARBA00004236"/>
    </source>
</evidence>
<evidence type="ECO:0000256" key="6">
    <source>
        <dbReference type="ARBA" id="ARBA00022692"/>
    </source>
</evidence>
<reference evidence="15" key="1">
    <citation type="submission" date="2021-04" db="EMBL/GenBank/DDBJ databases">
        <title>Sequencing of actinobacteria type strains.</title>
        <authorList>
            <person name="Nguyen G.-S."/>
            <person name="Wentzel A."/>
        </authorList>
    </citation>
    <scope>NUCLEOTIDE SEQUENCE</scope>
    <source>
        <strain evidence="15">DSM 42095</strain>
    </source>
</reference>
<dbReference type="EC" id="2.7.13.3" evidence="3"/>
<protein>
    <recommendedName>
        <fullName evidence="3">histidine kinase</fullName>
        <ecNumber evidence="3">2.7.13.3</ecNumber>
    </recommendedName>
</protein>
<dbReference type="SUPFAM" id="SSF47384">
    <property type="entry name" value="Homodimeric domain of signal transducing histidine kinase"/>
    <property type="match status" value="1"/>
</dbReference>
<dbReference type="Gene3D" id="1.10.287.130">
    <property type="match status" value="1"/>
</dbReference>
<dbReference type="SUPFAM" id="SSF55874">
    <property type="entry name" value="ATPase domain of HSP90 chaperone/DNA topoisomerase II/histidine kinase"/>
    <property type="match status" value="1"/>
</dbReference>
<dbReference type="PROSITE" id="PS50885">
    <property type="entry name" value="HAMP"/>
    <property type="match status" value="1"/>
</dbReference>
<evidence type="ECO:0000259" key="13">
    <source>
        <dbReference type="PROSITE" id="PS50109"/>
    </source>
</evidence>
<evidence type="ECO:0000256" key="9">
    <source>
        <dbReference type="ARBA" id="ARBA00023012"/>
    </source>
</evidence>
<evidence type="ECO:0000256" key="11">
    <source>
        <dbReference type="SAM" id="MobiDB-lite"/>
    </source>
</evidence>
<dbReference type="InterPro" id="IPR036097">
    <property type="entry name" value="HisK_dim/P_sf"/>
</dbReference>
<feature type="compositionally biased region" description="Acidic residues" evidence="11">
    <location>
        <begin position="110"/>
        <end position="144"/>
    </location>
</feature>
<dbReference type="Proteomes" id="UP000675554">
    <property type="component" value="Unassembled WGS sequence"/>
</dbReference>
<dbReference type="SMART" id="SM00387">
    <property type="entry name" value="HATPase_c"/>
    <property type="match status" value="1"/>
</dbReference>
<keyword evidence="16" id="KW-1185">Reference proteome</keyword>
<dbReference type="PANTHER" id="PTHR45436">
    <property type="entry name" value="SENSOR HISTIDINE KINASE YKOH"/>
    <property type="match status" value="1"/>
</dbReference>
<proteinExistence type="predicted"/>
<feature type="compositionally biased region" description="Gly residues" evidence="11">
    <location>
        <begin position="425"/>
        <end position="439"/>
    </location>
</feature>
<dbReference type="Gene3D" id="3.30.565.10">
    <property type="entry name" value="Histidine kinase-like ATPase, C-terminal domain"/>
    <property type="match status" value="1"/>
</dbReference>
<evidence type="ECO:0000256" key="7">
    <source>
        <dbReference type="ARBA" id="ARBA00022777"/>
    </source>
</evidence>
<dbReference type="InterPro" id="IPR050428">
    <property type="entry name" value="TCS_sensor_his_kinase"/>
</dbReference>
<dbReference type="PRINTS" id="PR00344">
    <property type="entry name" value="BCTRLSENSOR"/>
</dbReference>
<dbReference type="EMBL" id="JAGSMN010000189">
    <property type="protein sequence ID" value="MBR7673223.1"/>
    <property type="molecule type" value="Genomic_DNA"/>
</dbReference>
<accession>A0A8T4IRN7</accession>
<comment type="caution">
    <text evidence="15">The sequence shown here is derived from an EMBL/GenBank/DDBJ whole genome shotgun (WGS) entry which is preliminary data.</text>
</comment>
<dbReference type="GO" id="GO:0005886">
    <property type="term" value="C:plasma membrane"/>
    <property type="evidence" value="ECO:0007669"/>
    <property type="project" value="UniProtKB-SubCell"/>
</dbReference>
<feature type="domain" description="HAMP" evidence="14">
    <location>
        <begin position="235"/>
        <end position="289"/>
    </location>
</feature>
<evidence type="ECO:0000256" key="1">
    <source>
        <dbReference type="ARBA" id="ARBA00000085"/>
    </source>
</evidence>
<comment type="catalytic activity">
    <reaction evidence="1">
        <text>ATP + protein L-histidine = ADP + protein N-phospho-L-histidine.</text>
        <dbReference type="EC" id="2.7.13.3"/>
    </reaction>
</comment>
<comment type="subcellular location">
    <subcellularLocation>
        <location evidence="2">Cell membrane</location>
    </subcellularLocation>
</comment>
<dbReference type="Pfam" id="PF02518">
    <property type="entry name" value="HATPase_c"/>
    <property type="match status" value="1"/>
</dbReference>
<sequence>MRKGSVRARAAAGATAVVAVALVAAGLVVIAVLRSGLADNARLKAETSARETAAQVTDVDARNVGDIDALGEDEPVQVVDGSGKVLGANDALRGRGPVADFNRPDKPDTPDSDDTEEPSSGDDDDDDERGADEQGADDESDEPVEVDRDSESGTVTFPVDDDGEVTYDRADAVADQDFSVVAVQSATRDGTPVTVYTGASLQAQEEAVSDVTRAMLIGLPVMLVVVAGVTWLVTRRALRPVEGIRGEMAAITASTDLSRRVPEPDTGDEVARLARTTNETLAALESSVERQRRFVADASHELRSPIASLRTQLEVGAAHPELLDVDGAVEDTVRLQGLAADLLLLARLDAGERPSDARVSPAALVREEVAQRAGDRHPVRVGELADGEVTGSRGQLARVLGNLLDNAQRHAASEVTVSVRRVDGSGSGSGSGSPEGGGPWLEVEVADDGDGVPEGERERIFERFVRLDDARSRDEGGAGLGLAIARDVAARHGGSLTLAPTAPSPRGARFRLRLPEAKAAPQR</sequence>
<name>A0A8T4IRN7_9ACTN</name>
<dbReference type="CDD" id="cd00082">
    <property type="entry name" value="HisKA"/>
    <property type="match status" value="1"/>
</dbReference>
<dbReference type="Pfam" id="PF00672">
    <property type="entry name" value="HAMP"/>
    <property type="match status" value="1"/>
</dbReference>
<dbReference type="Pfam" id="PF00512">
    <property type="entry name" value="HisKA"/>
    <property type="match status" value="1"/>
</dbReference>
<keyword evidence="10 12" id="KW-0472">Membrane</keyword>
<keyword evidence="7 15" id="KW-0418">Kinase</keyword>
<feature type="domain" description="Histidine kinase" evidence="13">
    <location>
        <begin position="297"/>
        <end position="518"/>
    </location>
</feature>
<organism evidence="15 16">
    <name type="scientific">Streptomyces daliensis</name>
    <dbReference type="NCBI Taxonomy" id="299421"/>
    <lineage>
        <taxon>Bacteria</taxon>
        <taxon>Bacillati</taxon>
        <taxon>Actinomycetota</taxon>
        <taxon>Actinomycetes</taxon>
        <taxon>Kitasatosporales</taxon>
        <taxon>Streptomycetaceae</taxon>
        <taxon>Streptomyces</taxon>
    </lineage>
</organism>
<dbReference type="CDD" id="cd06225">
    <property type="entry name" value="HAMP"/>
    <property type="match status" value="1"/>
</dbReference>
<dbReference type="InterPro" id="IPR005467">
    <property type="entry name" value="His_kinase_dom"/>
</dbReference>
<dbReference type="SMART" id="SM00388">
    <property type="entry name" value="HisKA"/>
    <property type="match status" value="1"/>
</dbReference>
<dbReference type="Gene3D" id="6.10.340.10">
    <property type="match status" value="1"/>
</dbReference>
<dbReference type="GO" id="GO:0000155">
    <property type="term" value="F:phosphorelay sensor kinase activity"/>
    <property type="evidence" value="ECO:0007669"/>
    <property type="project" value="InterPro"/>
</dbReference>
<dbReference type="CDD" id="cd00075">
    <property type="entry name" value="HATPase"/>
    <property type="match status" value="1"/>
</dbReference>
<evidence type="ECO:0000256" key="12">
    <source>
        <dbReference type="SAM" id="Phobius"/>
    </source>
</evidence>
<evidence type="ECO:0000256" key="4">
    <source>
        <dbReference type="ARBA" id="ARBA00022553"/>
    </source>
</evidence>
<dbReference type="FunFam" id="1.10.287.130:FF:000009">
    <property type="entry name" value="Two-component sensor histidine kinase"/>
    <property type="match status" value="1"/>
</dbReference>
<feature type="region of interest" description="Disordered" evidence="11">
    <location>
        <begin position="420"/>
        <end position="442"/>
    </location>
</feature>
<evidence type="ECO:0000256" key="8">
    <source>
        <dbReference type="ARBA" id="ARBA00022989"/>
    </source>
</evidence>
<dbReference type="PANTHER" id="PTHR45436:SF5">
    <property type="entry name" value="SENSOR HISTIDINE KINASE TRCS"/>
    <property type="match status" value="1"/>
</dbReference>
<keyword evidence="4" id="KW-0597">Phosphoprotein</keyword>
<feature type="transmembrane region" description="Helical" evidence="12">
    <location>
        <begin position="214"/>
        <end position="233"/>
    </location>
</feature>
<dbReference type="InterPro" id="IPR003661">
    <property type="entry name" value="HisK_dim/P_dom"/>
</dbReference>
<dbReference type="SMART" id="SM00304">
    <property type="entry name" value="HAMP"/>
    <property type="match status" value="1"/>
</dbReference>
<keyword evidence="9" id="KW-0902">Two-component regulatory system</keyword>
<evidence type="ECO:0000313" key="16">
    <source>
        <dbReference type="Proteomes" id="UP000675554"/>
    </source>
</evidence>
<feature type="region of interest" description="Disordered" evidence="11">
    <location>
        <begin position="80"/>
        <end position="164"/>
    </location>
</feature>
<feature type="transmembrane region" description="Helical" evidence="12">
    <location>
        <begin position="12"/>
        <end position="33"/>
    </location>
</feature>
<evidence type="ECO:0000256" key="10">
    <source>
        <dbReference type="ARBA" id="ARBA00023136"/>
    </source>
</evidence>
<dbReference type="InterPro" id="IPR003660">
    <property type="entry name" value="HAMP_dom"/>
</dbReference>
<evidence type="ECO:0000259" key="14">
    <source>
        <dbReference type="PROSITE" id="PS50885"/>
    </source>
</evidence>
<evidence type="ECO:0000313" key="15">
    <source>
        <dbReference type="EMBL" id="MBR7673223.1"/>
    </source>
</evidence>
<dbReference type="InterPro" id="IPR036890">
    <property type="entry name" value="HATPase_C_sf"/>
</dbReference>
<dbReference type="InterPro" id="IPR004358">
    <property type="entry name" value="Sig_transdc_His_kin-like_C"/>
</dbReference>
<dbReference type="AlphaFoldDB" id="A0A8T4IRN7"/>
<evidence type="ECO:0000256" key="3">
    <source>
        <dbReference type="ARBA" id="ARBA00012438"/>
    </source>
</evidence>
<keyword evidence="5" id="KW-0808">Transferase</keyword>
<keyword evidence="6 12" id="KW-0812">Transmembrane</keyword>
<evidence type="ECO:0000256" key="5">
    <source>
        <dbReference type="ARBA" id="ARBA00022679"/>
    </source>
</evidence>
<dbReference type="InterPro" id="IPR003594">
    <property type="entry name" value="HATPase_dom"/>
</dbReference>
<keyword evidence="8 12" id="KW-1133">Transmembrane helix</keyword>
<dbReference type="PROSITE" id="PS50109">
    <property type="entry name" value="HIS_KIN"/>
    <property type="match status" value="1"/>
</dbReference>
<gene>
    <name evidence="15" type="ORF">KDA82_09380</name>
</gene>